<sequence>MQVAGVSRGTWHARHHHGRDVAAAVSPVPQREREQPARLSASVCARVAGFISAGRTGGLGVAGAFAKAWDEGFMEASLRSWWRIAARVRREQATVEQATVEQSGAAGERAVARVKPQVLATGANQVWAWDITDLPTAFRGVAFKAYAIIDIFSRKVIVASVHQRESTADAMALFMAAIAAEGGCVPQVVHADNGAVMRSNLLNEFLTAHGIEVSHSRPRVSNDNPYIESEFRTLKNRASYPGVFASLVEASTYVAQHVHWYNHAHHHSGIALYTPAQVHDGSWKILHARRQVSLAYYQARHPERFRGHRAPVPAPKAWAGINHPGPE</sequence>
<dbReference type="SUPFAM" id="SSF53098">
    <property type="entry name" value="Ribonuclease H-like"/>
    <property type="match status" value="1"/>
</dbReference>
<name>A0A075JEH7_9MICO</name>
<proteinExistence type="predicted"/>
<dbReference type="eggNOG" id="COG2801">
    <property type="taxonomic scope" value="Bacteria"/>
</dbReference>
<dbReference type="GO" id="GO:0015074">
    <property type="term" value="P:DNA integration"/>
    <property type="evidence" value="ECO:0007669"/>
    <property type="project" value="InterPro"/>
</dbReference>
<organism evidence="3 4">
    <name type="scientific">Dermacoccus nishinomiyaensis</name>
    <dbReference type="NCBI Taxonomy" id="1274"/>
    <lineage>
        <taxon>Bacteria</taxon>
        <taxon>Bacillati</taxon>
        <taxon>Actinomycetota</taxon>
        <taxon>Actinomycetes</taxon>
        <taxon>Micrococcales</taxon>
        <taxon>Dermacoccaceae</taxon>
        <taxon>Dermacoccus</taxon>
    </lineage>
</organism>
<feature type="region of interest" description="Disordered" evidence="1">
    <location>
        <begin position="1"/>
        <end position="36"/>
    </location>
</feature>
<dbReference type="AlphaFoldDB" id="A0A075JEH7"/>
<dbReference type="KEGG" id="dni:HX89_06640"/>
<dbReference type="PROSITE" id="PS50994">
    <property type="entry name" value="INTEGRASE"/>
    <property type="match status" value="1"/>
</dbReference>
<feature type="domain" description="Integrase catalytic" evidence="2">
    <location>
        <begin position="112"/>
        <end position="283"/>
    </location>
</feature>
<dbReference type="PANTHER" id="PTHR46889:SF4">
    <property type="entry name" value="TRANSPOSASE INSO FOR INSERTION SEQUENCE ELEMENT IS911B-RELATED"/>
    <property type="match status" value="1"/>
</dbReference>
<dbReference type="GO" id="GO:0003676">
    <property type="term" value="F:nucleic acid binding"/>
    <property type="evidence" value="ECO:0007669"/>
    <property type="project" value="InterPro"/>
</dbReference>
<dbReference type="Proteomes" id="UP000027986">
    <property type="component" value="Chromosome"/>
</dbReference>
<dbReference type="InterPro" id="IPR012337">
    <property type="entry name" value="RNaseH-like_sf"/>
</dbReference>
<evidence type="ECO:0000259" key="2">
    <source>
        <dbReference type="PROSITE" id="PS50994"/>
    </source>
</evidence>
<dbReference type="Gene3D" id="3.30.420.10">
    <property type="entry name" value="Ribonuclease H-like superfamily/Ribonuclease H"/>
    <property type="match status" value="1"/>
</dbReference>
<dbReference type="Pfam" id="PF00665">
    <property type="entry name" value="rve"/>
    <property type="match status" value="1"/>
</dbReference>
<dbReference type="InterPro" id="IPR036397">
    <property type="entry name" value="RNaseH_sf"/>
</dbReference>
<dbReference type="InterPro" id="IPR001584">
    <property type="entry name" value="Integrase_cat-core"/>
</dbReference>
<protein>
    <recommendedName>
        <fullName evidence="2">Integrase catalytic domain-containing protein</fullName>
    </recommendedName>
</protein>
<evidence type="ECO:0000313" key="4">
    <source>
        <dbReference type="Proteomes" id="UP000027986"/>
    </source>
</evidence>
<dbReference type="EMBL" id="CP008889">
    <property type="protein sequence ID" value="AIF40671.1"/>
    <property type="molecule type" value="Genomic_DNA"/>
</dbReference>
<gene>
    <name evidence="3" type="ORF">HX89_06640</name>
</gene>
<dbReference type="InterPro" id="IPR050900">
    <property type="entry name" value="Transposase_IS3/IS150/IS904"/>
</dbReference>
<keyword evidence="4" id="KW-1185">Reference proteome</keyword>
<reference evidence="3 4" key="1">
    <citation type="submission" date="2014-07" db="EMBL/GenBank/DDBJ databases">
        <title>Genome Sequencing of Dermacoccus nishinomiyaensis.</title>
        <authorList>
            <person name="Hong K.W."/>
            <person name="Chan K.G."/>
        </authorList>
    </citation>
    <scope>NUCLEOTIDE SEQUENCE [LARGE SCALE GENOMIC DNA]</scope>
    <source>
        <strain evidence="3 4">M25</strain>
    </source>
</reference>
<dbReference type="PANTHER" id="PTHR46889">
    <property type="entry name" value="TRANSPOSASE INSF FOR INSERTION SEQUENCE IS3B-RELATED"/>
    <property type="match status" value="1"/>
</dbReference>
<evidence type="ECO:0000256" key="1">
    <source>
        <dbReference type="SAM" id="MobiDB-lite"/>
    </source>
</evidence>
<accession>A0A075JEH7</accession>
<evidence type="ECO:0000313" key="3">
    <source>
        <dbReference type="EMBL" id="AIF40671.1"/>
    </source>
</evidence>
<dbReference type="HOGENOM" id="CLU_043663_0_1_11"/>